<evidence type="ECO:0000256" key="1">
    <source>
        <dbReference type="SAM" id="Phobius"/>
    </source>
</evidence>
<dbReference type="AlphaFoldDB" id="A0AAX2F177"/>
<sequence length="347" mass="39755">MKKYIVIFIMLILAVVGHAQVQVTASVDSAKILIGGRSHYFITVYAPKGTKISFPNYNEKKEIVPNIEVLNAKSDTTDAYDKVRIRRIYTITGWDAKRYTIPTQKVIVDGVSKMTGEVEMEVQAVPIDTLKNTPMPPDDIQKVPFMWSEWIPVILLSIFALLLIGIAFYLYRTLLHKRHSWTSKKVHVLSYYEQAKHDLSEIAANKMLYQEQKDYYTDVTNVLRNYISQRYNINALEMTSHDILDSMKDVCDASDVNDLRVVFNAVDLVKFAKYSTNATDMDYYFDSIERFIDKTKNDEPAAVVVEPKEDMKDNRSRKMIKLSIGLLVVASIALLLYVASETYALLM</sequence>
<protein>
    <recommendedName>
        <fullName evidence="5">DUF4381 domain-containing protein</fullName>
    </recommendedName>
</protein>
<evidence type="ECO:0008006" key="5">
    <source>
        <dbReference type="Google" id="ProtNLM"/>
    </source>
</evidence>
<organism evidence="3 4">
    <name type="scientific">Prevotella scopos JCM 17725</name>
    <dbReference type="NCBI Taxonomy" id="1236518"/>
    <lineage>
        <taxon>Bacteria</taxon>
        <taxon>Pseudomonadati</taxon>
        <taxon>Bacteroidota</taxon>
        <taxon>Bacteroidia</taxon>
        <taxon>Bacteroidales</taxon>
        <taxon>Prevotellaceae</taxon>
        <taxon>Prevotella</taxon>
    </lineage>
</organism>
<keyword evidence="1" id="KW-1133">Transmembrane helix</keyword>
<keyword evidence="4" id="KW-1185">Reference proteome</keyword>
<proteinExistence type="predicted"/>
<feature type="signal peptide" evidence="2">
    <location>
        <begin position="1"/>
        <end position="19"/>
    </location>
</feature>
<evidence type="ECO:0000313" key="4">
    <source>
        <dbReference type="Proteomes" id="UP000184105"/>
    </source>
</evidence>
<feature type="transmembrane region" description="Helical" evidence="1">
    <location>
        <begin position="319"/>
        <end position="339"/>
    </location>
</feature>
<reference evidence="3 4" key="1">
    <citation type="submission" date="2016-11" db="EMBL/GenBank/DDBJ databases">
        <authorList>
            <person name="Varghese N."/>
            <person name="Submissions S."/>
        </authorList>
    </citation>
    <scope>NUCLEOTIDE SEQUENCE [LARGE SCALE GENOMIC DNA]</scope>
    <source>
        <strain evidence="3 4">DSM 22613</strain>
    </source>
</reference>
<evidence type="ECO:0000313" key="3">
    <source>
        <dbReference type="EMBL" id="SHF59734.1"/>
    </source>
</evidence>
<dbReference type="Proteomes" id="UP000184105">
    <property type="component" value="Unassembled WGS sequence"/>
</dbReference>
<gene>
    <name evidence="3" type="ORF">SAMN05444364_102106</name>
</gene>
<evidence type="ECO:0000256" key="2">
    <source>
        <dbReference type="SAM" id="SignalP"/>
    </source>
</evidence>
<keyword evidence="1" id="KW-0472">Membrane</keyword>
<dbReference type="RefSeq" id="WP_025837196.1">
    <property type="nucleotide sequence ID" value="NZ_BAKP01000005.1"/>
</dbReference>
<name>A0AAX2F177_9BACT</name>
<keyword evidence="2" id="KW-0732">Signal</keyword>
<comment type="caution">
    <text evidence="3">The sequence shown here is derived from an EMBL/GenBank/DDBJ whole genome shotgun (WGS) entry which is preliminary data.</text>
</comment>
<feature type="transmembrane region" description="Helical" evidence="1">
    <location>
        <begin position="150"/>
        <end position="171"/>
    </location>
</feature>
<dbReference type="EMBL" id="FQWA01000002">
    <property type="protein sequence ID" value="SHF59734.1"/>
    <property type="molecule type" value="Genomic_DNA"/>
</dbReference>
<keyword evidence="1" id="KW-0812">Transmembrane</keyword>
<accession>A0AAX2F177</accession>
<feature type="chain" id="PRO_5043466316" description="DUF4381 domain-containing protein" evidence="2">
    <location>
        <begin position="20"/>
        <end position="347"/>
    </location>
</feature>